<reference evidence="6 7" key="1">
    <citation type="submission" date="2020-05" db="EMBL/GenBank/DDBJ databases">
        <authorList>
            <person name="Niu N."/>
        </authorList>
    </citation>
    <scope>NUCLEOTIDE SEQUENCE [LARGE SCALE GENOMIC DNA]</scope>
    <source>
        <strain evidence="6 7">3340-03</strain>
    </source>
</reference>
<comment type="subcellular location">
    <subcellularLocation>
        <location evidence="1">Endomembrane system</location>
        <topology evidence="1">Multi-pass membrane protein</topology>
    </subcellularLocation>
</comment>
<evidence type="ECO:0000256" key="3">
    <source>
        <dbReference type="ARBA" id="ARBA00022989"/>
    </source>
</evidence>
<dbReference type="PIRSF" id="PIRSF031804">
    <property type="entry name" value="UCP031804"/>
    <property type="match status" value="1"/>
</dbReference>
<evidence type="ECO:0000256" key="1">
    <source>
        <dbReference type="ARBA" id="ARBA00004127"/>
    </source>
</evidence>
<organism evidence="6 7">
    <name type="scientific">Pelistega suis</name>
    <dbReference type="NCBI Taxonomy" id="1631957"/>
    <lineage>
        <taxon>Bacteria</taxon>
        <taxon>Pseudomonadati</taxon>
        <taxon>Pseudomonadota</taxon>
        <taxon>Betaproteobacteria</taxon>
        <taxon>Burkholderiales</taxon>
        <taxon>Alcaligenaceae</taxon>
        <taxon>Pelistega</taxon>
    </lineage>
</organism>
<comment type="caution">
    <text evidence="6">The sequence shown here is derived from an EMBL/GenBank/DDBJ whole genome shotgun (WGS) entry which is preliminary data.</text>
</comment>
<dbReference type="AlphaFoldDB" id="A0A849P7F6"/>
<name>A0A849P7F6_9BURK</name>
<evidence type="ECO:0000313" key="7">
    <source>
        <dbReference type="Proteomes" id="UP000537862"/>
    </source>
</evidence>
<dbReference type="InterPro" id="IPR010652">
    <property type="entry name" value="DUF1232"/>
</dbReference>
<accession>A0A849P7F6</accession>
<keyword evidence="4" id="KW-0472">Membrane</keyword>
<keyword evidence="7" id="KW-1185">Reference proteome</keyword>
<evidence type="ECO:0000256" key="4">
    <source>
        <dbReference type="ARBA" id="ARBA00023136"/>
    </source>
</evidence>
<keyword evidence="2" id="KW-0812">Transmembrane</keyword>
<dbReference type="Proteomes" id="UP000537862">
    <property type="component" value="Unassembled WGS sequence"/>
</dbReference>
<evidence type="ECO:0000256" key="2">
    <source>
        <dbReference type="ARBA" id="ARBA00022692"/>
    </source>
</evidence>
<gene>
    <name evidence="6" type="ORF">HKX39_08670</name>
</gene>
<protein>
    <submittedName>
        <fullName evidence="6">DUF1232 domain-containing protein</fullName>
    </submittedName>
</protein>
<dbReference type="Pfam" id="PF06803">
    <property type="entry name" value="DUF1232"/>
    <property type="match status" value="1"/>
</dbReference>
<evidence type="ECO:0000313" key="6">
    <source>
        <dbReference type="EMBL" id="NOL52234.1"/>
    </source>
</evidence>
<evidence type="ECO:0000259" key="5">
    <source>
        <dbReference type="Pfam" id="PF06803"/>
    </source>
</evidence>
<dbReference type="GO" id="GO:0012505">
    <property type="term" value="C:endomembrane system"/>
    <property type="evidence" value="ECO:0007669"/>
    <property type="project" value="UniProtKB-SubCell"/>
</dbReference>
<sequence length="117" mass="12716">MTTSTETEGVFARLKSAATRIGKPLVEKALYLYFALRNPKTPAWAKKVIYGALAYLVLPVDAIPDLLPGVGFTDDLSVITAALATVSLYITANVKAQAKEKVNKWFNTDKPSITDVK</sequence>
<dbReference type="InterPro" id="IPR016983">
    <property type="entry name" value="UCP031804"/>
</dbReference>
<dbReference type="RefSeq" id="WP_171680926.1">
    <property type="nucleotide sequence ID" value="NZ_JABGBN010000007.1"/>
</dbReference>
<dbReference type="EMBL" id="JABGBN010000007">
    <property type="protein sequence ID" value="NOL52234.1"/>
    <property type="molecule type" value="Genomic_DNA"/>
</dbReference>
<feature type="domain" description="DUF1232" evidence="5">
    <location>
        <begin position="45"/>
        <end position="80"/>
    </location>
</feature>
<proteinExistence type="predicted"/>
<keyword evidence="3" id="KW-1133">Transmembrane helix</keyword>